<dbReference type="InterPro" id="IPR044294">
    <property type="entry name" value="Lipase-like"/>
</dbReference>
<keyword evidence="3" id="KW-1185">Reference proteome</keyword>
<dbReference type="EMBL" id="CAUJNA010000890">
    <property type="protein sequence ID" value="CAJ1382306.1"/>
    <property type="molecule type" value="Genomic_DNA"/>
</dbReference>
<dbReference type="Pfam" id="PF05057">
    <property type="entry name" value="DUF676"/>
    <property type="match status" value="1"/>
</dbReference>
<dbReference type="Proteomes" id="UP001178507">
    <property type="component" value="Unassembled WGS sequence"/>
</dbReference>
<proteinExistence type="predicted"/>
<sequence>MKLAARSWPEMNICILAHGMGGTEKDWQTWVEVLSKLYPDWSLHPLQKLAPGCRFMGKDVKELSSLAADEILEILEKHRSQEQHLVLHCIGHSMGGLILRGALPKVLEAIDSMELGHYVSLSSPHLGIQSTWLQPFHAWRNLCWLSWPISNQLLHLAVQDCAKRPFLLQLSQAEGEYMATLGRFRHRTCVSLAYGDPLIPPASGLIDPLVMLDSHSILDESFWQLNFDESFDSTHSGDQRKVASGWLRVPVAILSGFSLLLSFLLRVLVAVTSLCSSCCRSSGGRQLAPDTPSATLKDGLTWEASQDLKCTYPQELYEGLVSVPWRRVVASAHHRLLPRNLHVFLIGKREEQFDAEHRMSRRCIELLAQLTFSEAPSIRNSDSNFAI</sequence>
<reference evidence="2" key="1">
    <citation type="submission" date="2023-08" db="EMBL/GenBank/DDBJ databases">
        <authorList>
            <person name="Chen Y."/>
            <person name="Shah S."/>
            <person name="Dougan E. K."/>
            <person name="Thang M."/>
            <person name="Chan C."/>
        </authorList>
    </citation>
    <scope>NUCLEOTIDE SEQUENCE</scope>
</reference>
<comment type="caution">
    <text evidence="2">The sequence shown here is derived from an EMBL/GenBank/DDBJ whole genome shotgun (WGS) entry which is preliminary data.</text>
</comment>
<dbReference type="InterPro" id="IPR029058">
    <property type="entry name" value="AB_hydrolase_fold"/>
</dbReference>
<dbReference type="AlphaFoldDB" id="A0AA36MWG2"/>
<dbReference type="Gene3D" id="3.40.50.1820">
    <property type="entry name" value="alpha/beta hydrolase"/>
    <property type="match status" value="1"/>
</dbReference>
<organism evidence="2 3">
    <name type="scientific">Effrenium voratum</name>
    <dbReference type="NCBI Taxonomy" id="2562239"/>
    <lineage>
        <taxon>Eukaryota</taxon>
        <taxon>Sar</taxon>
        <taxon>Alveolata</taxon>
        <taxon>Dinophyceae</taxon>
        <taxon>Suessiales</taxon>
        <taxon>Symbiodiniaceae</taxon>
        <taxon>Effrenium</taxon>
    </lineage>
</organism>
<evidence type="ECO:0000313" key="3">
    <source>
        <dbReference type="Proteomes" id="UP001178507"/>
    </source>
</evidence>
<feature type="domain" description="DUF676" evidence="1">
    <location>
        <begin position="11"/>
        <end position="192"/>
    </location>
</feature>
<gene>
    <name evidence="2" type="ORF">EVOR1521_LOCUS9705</name>
</gene>
<evidence type="ECO:0000313" key="2">
    <source>
        <dbReference type="EMBL" id="CAJ1382306.1"/>
    </source>
</evidence>
<protein>
    <recommendedName>
        <fullName evidence="1">DUF676 domain-containing protein</fullName>
    </recommendedName>
</protein>
<evidence type="ECO:0000259" key="1">
    <source>
        <dbReference type="Pfam" id="PF05057"/>
    </source>
</evidence>
<accession>A0AA36MWG2</accession>
<name>A0AA36MWG2_9DINO</name>
<dbReference type="InterPro" id="IPR007751">
    <property type="entry name" value="DUF676_lipase-like"/>
</dbReference>
<dbReference type="SUPFAM" id="SSF53474">
    <property type="entry name" value="alpha/beta-Hydrolases"/>
    <property type="match status" value="1"/>
</dbReference>
<dbReference type="PANTHER" id="PTHR12482">
    <property type="entry name" value="LIPASE ROG1-RELATED-RELATED"/>
    <property type="match status" value="1"/>
</dbReference>